<sequence length="77" mass="8876">MKEEKVDKEGVTPYLKELKAELDVSGVSSHDLNYYNLLKNPRPVAEENSEAEILELIDQMLEDSKEFFETVDKEAEN</sequence>
<dbReference type="Proteomes" id="UP000660110">
    <property type="component" value="Unassembled WGS sequence"/>
</dbReference>
<dbReference type="RefSeq" id="WP_188378340.1">
    <property type="nucleotide sequence ID" value="NZ_BMEL01000004.1"/>
</dbReference>
<protein>
    <submittedName>
        <fullName evidence="1">Uncharacterized protein</fullName>
    </submittedName>
</protein>
<name>A0A917B807_HALAA</name>
<dbReference type="EMBL" id="BMEL01000004">
    <property type="protein sequence ID" value="GGF28925.1"/>
    <property type="molecule type" value="Genomic_DNA"/>
</dbReference>
<dbReference type="AlphaFoldDB" id="A0A917B807"/>
<evidence type="ECO:0000313" key="2">
    <source>
        <dbReference type="Proteomes" id="UP000660110"/>
    </source>
</evidence>
<keyword evidence="2" id="KW-1185">Reference proteome</keyword>
<organism evidence="1 2">
    <name type="scientific">Halobacillus andaensis</name>
    <dbReference type="NCBI Taxonomy" id="1176239"/>
    <lineage>
        <taxon>Bacteria</taxon>
        <taxon>Bacillati</taxon>
        <taxon>Bacillota</taxon>
        <taxon>Bacilli</taxon>
        <taxon>Bacillales</taxon>
        <taxon>Bacillaceae</taxon>
        <taxon>Halobacillus</taxon>
    </lineage>
</organism>
<proteinExistence type="predicted"/>
<comment type="caution">
    <text evidence="1">The sequence shown here is derived from an EMBL/GenBank/DDBJ whole genome shotgun (WGS) entry which is preliminary data.</text>
</comment>
<reference evidence="1" key="1">
    <citation type="journal article" date="2014" name="Int. J. Syst. Evol. Microbiol.">
        <title>Complete genome sequence of Corynebacterium casei LMG S-19264T (=DSM 44701T), isolated from a smear-ripened cheese.</title>
        <authorList>
            <consortium name="US DOE Joint Genome Institute (JGI-PGF)"/>
            <person name="Walter F."/>
            <person name="Albersmeier A."/>
            <person name="Kalinowski J."/>
            <person name="Ruckert C."/>
        </authorList>
    </citation>
    <scope>NUCLEOTIDE SEQUENCE</scope>
    <source>
        <strain evidence="1">CGMCC 1.12153</strain>
    </source>
</reference>
<accession>A0A917B807</accession>
<gene>
    <name evidence="1" type="ORF">GCM10010954_30050</name>
</gene>
<evidence type="ECO:0000313" key="1">
    <source>
        <dbReference type="EMBL" id="GGF28925.1"/>
    </source>
</evidence>
<reference evidence="1" key="2">
    <citation type="submission" date="2020-09" db="EMBL/GenBank/DDBJ databases">
        <authorList>
            <person name="Sun Q."/>
            <person name="Zhou Y."/>
        </authorList>
    </citation>
    <scope>NUCLEOTIDE SEQUENCE</scope>
    <source>
        <strain evidence="1">CGMCC 1.12153</strain>
    </source>
</reference>